<accession>A0A4P9ZB50</accession>
<dbReference type="Proteomes" id="UP000268321">
    <property type="component" value="Unassembled WGS sequence"/>
</dbReference>
<protein>
    <submittedName>
        <fullName evidence="1">Uncharacterized protein</fullName>
    </submittedName>
</protein>
<organism evidence="1 2">
    <name type="scientific">Metschnikowia bicuspidata</name>
    <dbReference type="NCBI Taxonomy" id="27322"/>
    <lineage>
        <taxon>Eukaryota</taxon>
        <taxon>Fungi</taxon>
        <taxon>Dikarya</taxon>
        <taxon>Ascomycota</taxon>
        <taxon>Saccharomycotina</taxon>
        <taxon>Pichiomycetes</taxon>
        <taxon>Metschnikowiaceae</taxon>
        <taxon>Metschnikowia</taxon>
    </lineage>
</organism>
<evidence type="ECO:0000313" key="2">
    <source>
        <dbReference type="Proteomes" id="UP000268321"/>
    </source>
</evidence>
<proteinExistence type="predicted"/>
<dbReference type="AlphaFoldDB" id="A0A4P9ZB50"/>
<gene>
    <name evidence="1" type="ORF">METBISCDRAFT_28569</name>
</gene>
<reference evidence="2" key="1">
    <citation type="journal article" date="2018" name="Nat. Microbiol.">
        <title>Leveraging single-cell genomics to expand the fungal tree of life.</title>
        <authorList>
            <person name="Ahrendt S.R."/>
            <person name="Quandt C.A."/>
            <person name="Ciobanu D."/>
            <person name="Clum A."/>
            <person name="Salamov A."/>
            <person name="Andreopoulos B."/>
            <person name="Cheng J.F."/>
            <person name="Woyke T."/>
            <person name="Pelin A."/>
            <person name="Henrissat B."/>
            <person name="Reynolds N.K."/>
            <person name="Benny G.L."/>
            <person name="Smith M.E."/>
            <person name="James T.Y."/>
            <person name="Grigoriev I.V."/>
        </authorList>
    </citation>
    <scope>NUCLEOTIDE SEQUENCE [LARGE SCALE GENOMIC DNA]</scope>
    <source>
        <strain evidence="2">Baker2002</strain>
    </source>
</reference>
<keyword evidence="2" id="KW-1185">Reference proteome</keyword>
<evidence type="ECO:0000313" key="1">
    <source>
        <dbReference type="EMBL" id="RKP29030.1"/>
    </source>
</evidence>
<sequence>MRMPDQPSLPDAIKQLNALTSAYADETSHTLQGLSQAVQNLVPSSEYKELLKQPAFVQSQISEERLICKLEANRVRFSEEIQAQNTTSASLMDIIVEYEELINALTAYSGDFVKGDHSPKSLDVDDLSRELDGVERALDANLSITQQNLGQLVLASRAALEETQQSISGAATSESQQQLLDLIRQLNASVEALIR</sequence>
<name>A0A4P9ZB50_9ASCO</name>
<dbReference type="EMBL" id="ML004519">
    <property type="protein sequence ID" value="RKP29030.1"/>
    <property type="molecule type" value="Genomic_DNA"/>
</dbReference>